<reference evidence="2 3" key="1">
    <citation type="submission" date="2023-03" db="EMBL/GenBank/DDBJ databases">
        <authorList>
            <person name="Shen W."/>
            <person name="Cai J."/>
        </authorList>
    </citation>
    <scope>NUCLEOTIDE SEQUENCE [LARGE SCALE GENOMIC DNA]</scope>
    <source>
        <strain evidence="2 3">Y2</strain>
    </source>
</reference>
<feature type="transmembrane region" description="Helical" evidence="1">
    <location>
        <begin position="378"/>
        <end position="397"/>
    </location>
</feature>
<comment type="caution">
    <text evidence="2">The sequence shown here is derived from an EMBL/GenBank/DDBJ whole genome shotgun (WGS) entry which is preliminary data.</text>
</comment>
<keyword evidence="1" id="KW-1133">Transmembrane helix</keyword>
<feature type="transmembrane region" description="Helical" evidence="1">
    <location>
        <begin position="208"/>
        <end position="225"/>
    </location>
</feature>
<feature type="transmembrane region" description="Helical" evidence="1">
    <location>
        <begin position="185"/>
        <end position="202"/>
    </location>
</feature>
<name>A0ABD5FES8_ENTAV</name>
<dbReference type="AlphaFoldDB" id="A0ABD5FES8"/>
<feature type="transmembrane region" description="Helical" evidence="1">
    <location>
        <begin position="403"/>
        <end position="428"/>
    </location>
</feature>
<dbReference type="Proteomes" id="UP001264335">
    <property type="component" value="Unassembled WGS sequence"/>
</dbReference>
<feature type="transmembrane region" description="Helical" evidence="1">
    <location>
        <begin position="237"/>
        <end position="255"/>
    </location>
</feature>
<evidence type="ECO:0000313" key="3">
    <source>
        <dbReference type="Proteomes" id="UP001264335"/>
    </source>
</evidence>
<dbReference type="NCBIfam" id="TIGR04370">
    <property type="entry name" value="glyco_rpt_poly"/>
    <property type="match status" value="1"/>
</dbReference>
<feature type="transmembrane region" description="Helical" evidence="1">
    <location>
        <begin position="59"/>
        <end position="77"/>
    </location>
</feature>
<evidence type="ECO:0000256" key="1">
    <source>
        <dbReference type="SAM" id="Phobius"/>
    </source>
</evidence>
<feature type="transmembrane region" description="Helical" evidence="1">
    <location>
        <begin position="5"/>
        <end position="22"/>
    </location>
</feature>
<feature type="transmembrane region" description="Helical" evidence="1">
    <location>
        <begin position="346"/>
        <end position="366"/>
    </location>
</feature>
<keyword evidence="2" id="KW-0436">Ligase</keyword>
<dbReference type="GO" id="GO:0016874">
    <property type="term" value="F:ligase activity"/>
    <property type="evidence" value="ECO:0007669"/>
    <property type="project" value="UniProtKB-KW"/>
</dbReference>
<dbReference type="EMBL" id="JARPWY010000111">
    <property type="protein sequence ID" value="MDT2516851.1"/>
    <property type="molecule type" value="Genomic_DNA"/>
</dbReference>
<gene>
    <name evidence="2" type="ORF">P7D79_21760</name>
</gene>
<feature type="transmembrane region" description="Helical" evidence="1">
    <location>
        <begin position="28"/>
        <end position="47"/>
    </location>
</feature>
<proteinExistence type="predicted"/>
<keyword evidence="1" id="KW-0472">Membrane</keyword>
<organism evidence="2 3">
    <name type="scientific">Enterococcus avium</name>
    <name type="common">Streptococcus avium</name>
    <dbReference type="NCBI Taxonomy" id="33945"/>
    <lineage>
        <taxon>Bacteria</taxon>
        <taxon>Bacillati</taxon>
        <taxon>Bacillota</taxon>
        <taxon>Bacilli</taxon>
        <taxon>Lactobacillales</taxon>
        <taxon>Enterococcaceae</taxon>
        <taxon>Enterococcus</taxon>
    </lineage>
</organism>
<accession>A0ABD5FES8</accession>
<sequence>MLIFILFIIEIFLIFLMLSITQNDIFRPSILMISVFALSTFFALLNVFNWNINYSQKAFGIIILGFLVAIFADYYMYYLHKNLRGEHQDLKVLLVDHWKIFVVILFELISIYLYYQEIKRLAAIGGYVEGANLLWHFRNVTSYEAEASINGLVNLLIRTTDAFGYIFTFALIQNYLSKKIRLSQYIIYIVPVGLFAFKVLMGSGRQELLKWVAFSLIVSYLLYQYRTGWSKSVSFKYIKRGFILIPIVLILFYLATNIIGRGTTRTFFQYISTYAGGSIQHFNQYVTNPPLVVENHFGAETFPGIYSFLNRFGITNYTRSVHLEMRQLGITQGNIYTFFRRPYHDFGLIGMCLMTFFVILFFSGWYSSFKGKILNRKTNYSIICYSYLVYWIILSSIENYSIGIISIGTVITLVIFKIVYIFLFSFSFKKGIITFKSME</sequence>
<feature type="transmembrane region" description="Helical" evidence="1">
    <location>
        <begin position="97"/>
        <end position="115"/>
    </location>
</feature>
<evidence type="ECO:0000313" key="2">
    <source>
        <dbReference type="EMBL" id="MDT2516851.1"/>
    </source>
</evidence>
<dbReference type="RefSeq" id="WP_311871156.1">
    <property type="nucleotide sequence ID" value="NZ_JARPWT010000001.1"/>
</dbReference>
<keyword evidence="1" id="KW-0812">Transmembrane</keyword>
<protein>
    <submittedName>
        <fullName evidence="2">O-antigen ligase</fullName>
    </submittedName>
</protein>